<dbReference type="EMBL" id="UZAM01014263">
    <property type="protein sequence ID" value="VDP32872.1"/>
    <property type="molecule type" value="Genomic_DNA"/>
</dbReference>
<comment type="subcellular location">
    <subcellularLocation>
        <location evidence="1">Nucleus</location>
    </subcellularLocation>
</comment>
<gene>
    <name evidence="6" type="ORF">SBAD_LOCUS10565</name>
</gene>
<keyword evidence="5" id="KW-0539">Nucleus</keyword>
<evidence type="ECO:0000256" key="4">
    <source>
        <dbReference type="ARBA" id="ARBA00023163"/>
    </source>
</evidence>
<dbReference type="GO" id="GO:0000978">
    <property type="term" value="F:RNA polymerase II cis-regulatory region sequence-specific DNA binding"/>
    <property type="evidence" value="ECO:0007669"/>
    <property type="project" value="TreeGrafter"/>
</dbReference>
<reference evidence="8" key="1">
    <citation type="submission" date="2016-06" db="UniProtKB">
        <authorList>
            <consortium name="WormBaseParasite"/>
        </authorList>
    </citation>
    <scope>IDENTIFICATION</scope>
</reference>
<dbReference type="AlphaFoldDB" id="A0A183J3W7"/>
<dbReference type="PANTHER" id="PTHR46062">
    <property type="entry name" value="STEROL REGULATORY ELEMENT-BINDING PROTEIN"/>
    <property type="match status" value="1"/>
</dbReference>
<evidence type="ECO:0000256" key="1">
    <source>
        <dbReference type="ARBA" id="ARBA00004123"/>
    </source>
</evidence>
<name>A0A183J3W7_9BILA</name>
<evidence type="ECO:0000256" key="5">
    <source>
        <dbReference type="ARBA" id="ARBA00023242"/>
    </source>
</evidence>
<protein>
    <submittedName>
        <fullName evidence="8">FA complementation group C</fullName>
    </submittedName>
</protein>
<keyword evidence="2" id="KW-0805">Transcription regulation</keyword>
<dbReference type="GO" id="GO:0005634">
    <property type="term" value="C:nucleus"/>
    <property type="evidence" value="ECO:0007669"/>
    <property type="project" value="UniProtKB-SubCell"/>
</dbReference>
<dbReference type="PANTHER" id="PTHR46062:SF1">
    <property type="entry name" value="LP12374P"/>
    <property type="match status" value="1"/>
</dbReference>
<reference evidence="6 7" key="2">
    <citation type="submission" date="2018-11" db="EMBL/GenBank/DDBJ databases">
        <authorList>
            <consortium name="Pathogen Informatics"/>
        </authorList>
    </citation>
    <scope>NUCLEOTIDE SEQUENCE [LARGE SCALE GENOMIC DNA]</scope>
</reference>
<proteinExistence type="predicted"/>
<sequence length="330" mass="38640">MENVIREDQNTRKTWILSSCGRKYLQLQFSPSQLKSMLEFCEHFSSRRPISSLDYIECSFKRHILIVLFESVLLRQNHGKTRQMDLGTDINEYKQCLMQMKTGYSTFCLEEELIDETCLWWIELLTCAYFWKNGRLKEARQKYLVIKSIPKSLLKKNLALAVVHSFCAVKLSVEDTKRQHVEQLIWIHCVQARKRMRLYAQETPQDTFLENLALALSVDWQLQSLIKILSVVHGPQRSTAARYVPRQLKLLYSEGLVLLRRTVVVDHRLQLKDLLHEVCWRILNNMNPIVTKQIIIELVKAANEPLLKLLLPKMCNSVDLKIVESVLKLS</sequence>
<evidence type="ECO:0000256" key="3">
    <source>
        <dbReference type="ARBA" id="ARBA00023125"/>
    </source>
</evidence>
<evidence type="ECO:0000313" key="8">
    <source>
        <dbReference type="WBParaSite" id="SBAD_0001093501-mRNA-1"/>
    </source>
</evidence>
<evidence type="ECO:0000313" key="7">
    <source>
        <dbReference type="Proteomes" id="UP000270296"/>
    </source>
</evidence>
<organism evidence="8">
    <name type="scientific">Soboliphyme baturini</name>
    <dbReference type="NCBI Taxonomy" id="241478"/>
    <lineage>
        <taxon>Eukaryota</taxon>
        <taxon>Metazoa</taxon>
        <taxon>Ecdysozoa</taxon>
        <taxon>Nematoda</taxon>
        <taxon>Enoplea</taxon>
        <taxon>Dorylaimia</taxon>
        <taxon>Dioctophymatida</taxon>
        <taxon>Dioctophymatoidea</taxon>
        <taxon>Soboliphymatidae</taxon>
        <taxon>Soboliphyme</taxon>
    </lineage>
</organism>
<evidence type="ECO:0000256" key="2">
    <source>
        <dbReference type="ARBA" id="ARBA00023015"/>
    </source>
</evidence>
<evidence type="ECO:0000313" key="6">
    <source>
        <dbReference type="EMBL" id="VDP32872.1"/>
    </source>
</evidence>
<keyword evidence="3" id="KW-0238">DNA-binding</keyword>
<keyword evidence="4" id="KW-0804">Transcription</keyword>
<dbReference type="Proteomes" id="UP000270296">
    <property type="component" value="Unassembled WGS sequence"/>
</dbReference>
<dbReference type="WBParaSite" id="SBAD_0001093501-mRNA-1">
    <property type="protein sequence ID" value="SBAD_0001093501-mRNA-1"/>
    <property type="gene ID" value="SBAD_0001093501"/>
</dbReference>
<keyword evidence="7" id="KW-1185">Reference proteome</keyword>
<dbReference type="GO" id="GO:0000981">
    <property type="term" value="F:DNA-binding transcription factor activity, RNA polymerase II-specific"/>
    <property type="evidence" value="ECO:0007669"/>
    <property type="project" value="TreeGrafter"/>
</dbReference>
<accession>A0A183J3W7</accession>